<sequence>MEREATKRERGKKGKKNERGETPPGSSSDHWDGRNTASLHPTTEPTGRASRSSGGTRFEPRARVHSLPPDSHLVSSVPLHVPPITTTTTGGRAKVALQRQKQQEEEEEFSKTMPLPLTTTFNWDEELTDEHEDLWPPLAVQKDSLATGAQKITMSAAAGDERQSNANSRAPDHRSNPTQRERAAGLLTTLPATCKTTSYVRPFVGSVRIEGEEESRDSQLVAGLTSTRTTSAFTPRSPLARAPLGTNERTFRSNISCTGGALRCEALGGLEGRVCNTRGGVPRSTAKFDDIVTPPLSVGKDEARSFSIGRCSDILRGGARICPGVDTSEDTEGNRTPEAVSQSPTVDVSQPLVREYSYFEEQSVSINRGLGEGRDFSPSLPCQGMVEEGPGVDTMAARAEGGEEVGSNSRWQRIRDRLSAANANPLLITLPQSPSFSPVTAASPEASANNETDRHSAPRGPSTTLSAVSCRLDLSRHPSSTAMSALTGPMDKSWRAESDTIGGRGSRTPQQISPCKRKKGMDSGEKRKVLRKDNDHPPQNGSVISRPAVLTGFNAAEVVSGLFIGSYADSKRPEVLAERGISLVINVATECAVTPEMLNNPCNVHYMKFHMKDNSDEDVARYLVSFAQLIHTQLHRRQFELTRTETTPPFCKHPTNGNTNCCHSSQCAAGSTGSNATKVATNGAVGTRKFGKGAEQGMVGDGNIGAATCHGVTNAGDGCGGSNKPVASSTHNSNSVLPPMFQSWGAGGILVHCREGVSRSATIVLGYLILYGEFLSSNGCWGRISDEVATLIKEAENHSAPAVRDGSCAPVCCGSALPPSTHPSSPNGAMIRAGNCSFSPRRGVNTTTPAAVTSGSGSPSTAVGASSFAVCGNDASNNIPMSATPGTSSNNNGGAEVPNVGKNDCDVIADCACCCCVARRSVEEGSKTAGSYQWAFEMLRKKRNISPNIGFVLALQALAGECASPH</sequence>
<reference evidence="5" key="1">
    <citation type="submission" date="2016-09" db="EMBL/GenBank/DDBJ databases">
        <authorList>
            <person name="Hebert L."/>
            <person name="Moumen B."/>
        </authorList>
    </citation>
    <scope>NUCLEOTIDE SEQUENCE [LARGE SCALE GENOMIC DNA]</scope>
    <source>
        <strain evidence="5">OVI</strain>
    </source>
</reference>
<evidence type="ECO:0000256" key="1">
    <source>
        <dbReference type="ARBA" id="ARBA00022801"/>
    </source>
</evidence>
<dbReference type="InterPro" id="IPR029021">
    <property type="entry name" value="Prot-tyrosine_phosphatase-like"/>
</dbReference>
<dbReference type="GO" id="GO:0017017">
    <property type="term" value="F:MAP kinase tyrosine/serine/threonine phosphatase activity"/>
    <property type="evidence" value="ECO:0007669"/>
    <property type="project" value="TreeGrafter"/>
</dbReference>
<feature type="region of interest" description="Disordered" evidence="3">
    <location>
        <begin position="429"/>
        <end position="465"/>
    </location>
</feature>
<comment type="caution">
    <text evidence="5">The sequence shown here is derived from an EMBL/GenBank/DDBJ whole genome shotgun (WGS) entry which is preliminary data.</text>
</comment>
<dbReference type="Gene3D" id="3.90.190.10">
    <property type="entry name" value="Protein tyrosine phosphatase superfamily"/>
    <property type="match status" value="1"/>
</dbReference>
<evidence type="ECO:0000256" key="2">
    <source>
        <dbReference type="ARBA" id="ARBA00022912"/>
    </source>
</evidence>
<dbReference type="VEuPathDB" id="TriTrypDB:TEOVI_000530300"/>
<evidence type="ECO:0000313" key="6">
    <source>
        <dbReference type="Proteomes" id="UP000195570"/>
    </source>
</evidence>
<feature type="region of interest" description="Disordered" evidence="3">
    <location>
        <begin position="155"/>
        <end position="179"/>
    </location>
</feature>
<dbReference type="GO" id="GO:0033550">
    <property type="term" value="F:MAP kinase tyrosine phosphatase activity"/>
    <property type="evidence" value="ECO:0007669"/>
    <property type="project" value="TreeGrafter"/>
</dbReference>
<dbReference type="InterPro" id="IPR016130">
    <property type="entry name" value="Tyr_Pase_AS"/>
</dbReference>
<feature type="compositionally biased region" description="Basic and acidic residues" evidence="3">
    <location>
        <begin position="520"/>
        <end position="536"/>
    </location>
</feature>
<dbReference type="InterPro" id="IPR020422">
    <property type="entry name" value="TYR_PHOSPHATASE_DUAL_dom"/>
</dbReference>
<dbReference type="PANTHER" id="PTHR10159">
    <property type="entry name" value="DUAL SPECIFICITY PROTEIN PHOSPHATASE"/>
    <property type="match status" value="1"/>
</dbReference>
<dbReference type="AlphaFoldDB" id="A0A1G4HZ08"/>
<feature type="region of interest" description="Disordered" evidence="3">
    <location>
        <begin position="479"/>
        <end position="543"/>
    </location>
</feature>
<evidence type="ECO:0000256" key="3">
    <source>
        <dbReference type="SAM" id="MobiDB-lite"/>
    </source>
</evidence>
<dbReference type="EMBL" id="CZPT02000081">
    <property type="protein sequence ID" value="SCU64541.1"/>
    <property type="molecule type" value="Genomic_DNA"/>
</dbReference>
<feature type="region of interest" description="Disordered" evidence="3">
    <location>
        <begin position="322"/>
        <end position="346"/>
    </location>
</feature>
<dbReference type="GO" id="GO:0005737">
    <property type="term" value="C:cytoplasm"/>
    <property type="evidence" value="ECO:0007669"/>
    <property type="project" value="TreeGrafter"/>
</dbReference>
<dbReference type="GeneID" id="92379243"/>
<gene>
    <name evidence="5" type="ORF">TEOVI_000530300</name>
</gene>
<proteinExistence type="predicted"/>
<organism evidence="5 6">
    <name type="scientific">Trypanosoma equiperdum</name>
    <dbReference type="NCBI Taxonomy" id="5694"/>
    <lineage>
        <taxon>Eukaryota</taxon>
        <taxon>Discoba</taxon>
        <taxon>Euglenozoa</taxon>
        <taxon>Kinetoplastea</taxon>
        <taxon>Metakinetoplastina</taxon>
        <taxon>Trypanosomatida</taxon>
        <taxon>Trypanosomatidae</taxon>
        <taxon>Trypanosoma</taxon>
    </lineage>
</organism>
<keyword evidence="2" id="KW-0904">Protein phosphatase</keyword>
<dbReference type="PROSITE" id="PS50056">
    <property type="entry name" value="TYR_PHOSPHATASE_2"/>
    <property type="match status" value="1"/>
</dbReference>
<feature type="domain" description="Tyrosine specific protein phosphatases" evidence="4">
    <location>
        <begin position="745"/>
        <end position="799"/>
    </location>
</feature>
<protein>
    <submittedName>
        <fullName evidence="5">Kinetoplastid-specific dual specificity phosphatase, putative</fullName>
    </submittedName>
</protein>
<dbReference type="SUPFAM" id="SSF52799">
    <property type="entry name" value="(Phosphotyrosine protein) phosphatases II"/>
    <property type="match status" value="1"/>
</dbReference>
<keyword evidence="6" id="KW-1185">Reference proteome</keyword>
<dbReference type="GO" id="GO:0043409">
    <property type="term" value="P:negative regulation of MAPK cascade"/>
    <property type="evidence" value="ECO:0007669"/>
    <property type="project" value="TreeGrafter"/>
</dbReference>
<accession>A0A1G4HZ08</accession>
<feature type="compositionally biased region" description="Basic and acidic residues" evidence="3">
    <location>
        <begin position="170"/>
        <end position="179"/>
    </location>
</feature>
<keyword evidence="1" id="KW-0378">Hydrolase</keyword>
<evidence type="ECO:0000313" key="5">
    <source>
        <dbReference type="EMBL" id="SCU64541.1"/>
    </source>
</evidence>
<dbReference type="GO" id="GO:0008330">
    <property type="term" value="F:protein tyrosine/threonine phosphatase activity"/>
    <property type="evidence" value="ECO:0007669"/>
    <property type="project" value="TreeGrafter"/>
</dbReference>
<dbReference type="RefSeq" id="XP_067076286.1">
    <property type="nucleotide sequence ID" value="XM_067220185.1"/>
</dbReference>
<dbReference type="SMART" id="SM00195">
    <property type="entry name" value="DSPc"/>
    <property type="match status" value="1"/>
</dbReference>
<dbReference type="CDD" id="cd14498">
    <property type="entry name" value="DSP"/>
    <property type="match status" value="1"/>
</dbReference>
<feature type="compositionally biased region" description="Polar residues" evidence="3">
    <location>
        <begin position="35"/>
        <end position="55"/>
    </location>
</feature>
<dbReference type="PROSITE" id="PS00383">
    <property type="entry name" value="TYR_PHOSPHATASE_1"/>
    <property type="match status" value="1"/>
</dbReference>
<evidence type="ECO:0000259" key="4">
    <source>
        <dbReference type="PROSITE" id="PS50056"/>
    </source>
</evidence>
<dbReference type="PANTHER" id="PTHR10159:SF532">
    <property type="entry name" value="SPECIFICITY PROTEIN PHOSPHATASE, PUTATIVE-RELATED"/>
    <property type="match status" value="1"/>
</dbReference>
<feature type="compositionally biased region" description="Polar residues" evidence="3">
    <location>
        <begin position="430"/>
        <end position="450"/>
    </location>
</feature>
<feature type="region of interest" description="Disordered" evidence="3">
    <location>
        <begin position="1"/>
        <end position="92"/>
    </location>
</feature>
<name>A0A1G4HZ08_TRYEQ</name>
<dbReference type="InterPro" id="IPR000387">
    <property type="entry name" value="Tyr_Pase_dom"/>
</dbReference>
<dbReference type="Proteomes" id="UP000195570">
    <property type="component" value="Unassembled WGS sequence"/>
</dbReference>